<reference evidence="1 2" key="1">
    <citation type="journal article" date="2020" name="Int. J. Syst. Evol. Microbiol.">
        <title>Tenacibaculum piscium sp. nov., isolated from skin ulcers of sea-farmed fish, and description of Tenacibaculum finnmarkense sp. nov. with subdivision into genomovars finnmarkense and ulcerans.</title>
        <authorList>
            <person name="Olsen A.B."/>
            <person name="Spilsberg B."/>
            <person name="Nilsen H.K."/>
            <person name="Lagesen K."/>
            <person name="Gulla S."/>
            <person name="Avendano-Herrera R."/>
            <person name="Irgang R."/>
            <person name="Duchaud E."/>
            <person name="Colquhoun D.J."/>
        </authorList>
    </citation>
    <scope>NUCLEOTIDE SEQUENCE [LARGE SCALE GENOMIC DNA]</scope>
    <source>
        <strain evidence="1 2">TNO037</strain>
    </source>
</reference>
<dbReference type="EMBL" id="WXXV01000002">
    <property type="protein sequence ID" value="MBE7694380.1"/>
    <property type="molecule type" value="Genomic_DNA"/>
</dbReference>
<accession>A0AAP1RDR2</accession>
<gene>
    <name evidence="1" type="ORF">F7645_02895</name>
</gene>
<keyword evidence="2" id="KW-1185">Reference proteome</keyword>
<dbReference type="Proteomes" id="UP000806077">
    <property type="component" value="Unassembled WGS sequence"/>
</dbReference>
<organism evidence="1 2">
    <name type="scientific">Tenacibaculum finnmarkense genomovar finnmarkense</name>
    <dbReference type="NCBI Taxonomy" id="1458503"/>
    <lineage>
        <taxon>Bacteria</taxon>
        <taxon>Pseudomonadati</taxon>
        <taxon>Bacteroidota</taxon>
        <taxon>Flavobacteriia</taxon>
        <taxon>Flavobacteriales</taxon>
        <taxon>Flavobacteriaceae</taxon>
        <taxon>Tenacibaculum</taxon>
        <taxon>Tenacibaculum finnmarkense</taxon>
    </lineage>
</organism>
<protein>
    <submittedName>
        <fullName evidence="1">Uncharacterized protein</fullName>
    </submittedName>
</protein>
<dbReference type="RefSeq" id="WP_180947547.1">
    <property type="nucleotide sequence ID" value="NZ_JAFMUA010000002.1"/>
</dbReference>
<name>A0AAP1RDR2_9FLAO</name>
<dbReference type="AlphaFoldDB" id="A0AAP1RDR2"/>
<evidence type="ECO:0000313" key="1">
    <source>
        <dbReference type="EMBL" id="MBE7694380.1"/>
    </source>
</evidence>
<sequence>MKLNKKIKDKIDNYFQNITAEELCRVVVNKYGFKENIDNQSFDIVKK</sequence>
<comment type="caution">
    <text evidence="1">The sequence shown here is derived from an EMBL/GenBank/DDBJ whole genome shotgun (WGS) entry which is preliminary data.</text>
</comment>
<proteinExistence type="predicted"/>
<evidence type="ECO:0000313" key="2">
    <source>
        <dbReference type="Proteomes" id="UP000806077"/>
    </source>
</evidence>